<protein>
    <submittedName>
        <fullName evidence="3">Transcriptional regulator</fullName>
    </submittedName>
</protein>
<comment type="caution">
    <text evidence="3">The sequence shown here is derived from an EMBL/GenBank/DDBJ whole genome shotgun (WGS) entry which is preliminary data.</text>
</comment>
<dbReference type="PANTHER" id="PTHR46558:SF6">
    <property type="entry name" value="TRANSCRIPTIONAL REGULATOR, PBSX FAMILY"/>
    <property type="match status" value="1"/>
</dbReference>
<gene>
    <name evidence="3" type="ORF">J2736_003016</name>
</gene>
<sequence length="74" mass="8560">MKNRVKELRARFDWTQEDLAKRTGITRQTVGMIEKSDYSPSTLLALKIARVFKVSVEDVFYLEAHEEPEGGIME</sequence>
<proteinExistence type="predicted"/>
<dbReference type="InterPro" id="IPR001387">
    <property type="entry name" value="Cro/C1-type_HTH"/>
</dbReference>
<evidence type="ECO:0000313" key="4">
    <source>
        <dbReference type="Proteomes" id="UP001267290"/>
    </source>
</evidence>
<dbReference type="CDD" id="cd00093">
    <property type="entry name" value="HTH_XRE"/>
    <property type="match status" value="1"/>
</dbReference>
<dbReference type="SMART" id="SM00530">
    <property type="entry name" value="HTH_XRE"/>
    <property type="match status" value="1"/>
</dbReference>
<evidence type="ECO:0000259" key="2">
    <source>
        <dbReference type="PROSITE" id="PS50943"/>
    </source>
</evidence>
<dbReference type="PROSITE" id="PS50943">
    <property type="entry name" value="HTH_CROC1"/>
    <property type="match status" value="1"/>
</dbReference>
<reference evidence="3 4" key="1">
    <citation type="submission" date="2023-07" db="EMBL/GenBank/DDBJ databases">
        <title>Sorghum-associated microbial communities from plants grown in Nebraska, USA.</title>
        <authorList>
            <person name="Schachtman D."/>
        </authorList>
    </citation>
    <scope>NUCLEOTIDE SEQUENCE [LARGE SCALE GENOMIC DNA]</scope>
    <source>
        <strain evidence="3 4">CC258</strain>
    </source>
</reference>
<dbReference type="SUPFAM" id="SSF47413">
    <property type="entry name" value="lambda repressor-like DNA-binding domains"/>
    <property type="match status" value="1"/>
</dbReference>
<dbReference type="InterPro" id="IPR010982">
    <property type="entry name" value="Lambda_DNA-bd_dom_sf"/>
</dbReference>
<name>A0ABU1NYC0_9BACL</name>
<keyword evidence="1" id="KW-0238">DNA-binding</keyword>
<keyword evidence="4" id="KW-1185">Reference proteome</keyword>
<dbReference type="Gene3D" id="1.10.260.40">
    <property type="entry name" value="lambda repressor-like DNA-binding domains"/>
    <property type="match status" value="1"/>
</dbReference>
<feature type="domain" description="HTH cro/C1-type" evidence="2">
    <location>
        <begin position="5"/>
        <end position="59"/>
    </location>
</feature>
<evidence type="ECO:0000313" key="3">
    <source>
        <dbReference type="EMBL" id="MDR6551827.1"/>
    </source>
</evidence>
<organism evidence="3 4">
    <name type="scientific">Paenibacillus qinlingensis</name>
    <dbReference type="NCBI Taxonomy" id="1837343"/>
    <lineage>
        <taxon>Bacteria</taxon>
        <taxon>Bacillati</taxon>
        <taxon>Bacillota</taxon>
        <taxon>Bacilli</taxon>
        <taxon>Bacillales</taxon>
        <taxon>Paenibacillaceae</taxon>
        <taxon>Paenibacillus</taxon>
    </lineage>
</organism>
<evidence type="ECO:0000256" key="1">
    <source>
        <dbReference type="ARBA" id="ARBA00023125"/>
    </source>
</evidence>
<dbReference type="Pfam" id="PF01381">
    <property type="entry name" value="HTH_3"/>
    <property type="match status" value="1"/>
</dbReference>
<accession>A0ABU1NYC0</accession>
<dbReference type="RefSeq" id="WP_310499385.1">
    <property type="nucleotide sequence ID" value="NZ_JAVDSB010000004.1"/>
</dbReference>
<dbReference type="Proteomes" id="UP001267290">
    <property type="component" value="Unassembled WGS sequence"/>
</dbReference>
<dbReference type="EMBL" id="JAVDSB010000004">
    <property type="protein sequence ID" value="MDR6551827.1"/>
    <property type="molecule type" value="Genomic_DNA"/>
</dbReference>
<dbReference type="PANTHER" id="PTHR46558">
    <property type="entry name" value="TRACRIPTIONAL REGULATORY PROTEIN-RELATED-RELATED"/>
    <property type="match status" value="1"/>
</dbReference>